<comment type="caution">
    <text evidence="3">The sequence shown here is derived from an EMBL/GenBank/DDBJ whole genome shotgun (WGS) entry which is preliminary data.</text>
</comment>
<dbReference type="OrthoDB" id="3269305at2759"/>
<dbReference type="GO" id="GO:0003676">
    <property type="term" value="F:nucleic acid binding"/>
    <property type="evidence" value="ECO:0007669"/>
    <property type="project" value="InterPro"/>
</dbReference>
<dbReference type="InterPro" id="IPR005162">
    <property type="entry name" value="Retrotrans_gag_dom"/>
</dbReference>
<keyword evidence="1" id="KW-0863">Zinc-finger</keyword>
<keyword evidence="1" id="KW-0479">Metal-binding</keyword>
<dbReference type="EMBL" id="LXFE01002024">
    <property type="protein sequence ID" value="OLL23246.1"/>
    <property type="molecule type" value="Genomic_DNA"/>
</dbReference>
<dbReference type="Gene3D" id="4.10.60.10">
    <property type="entry name" value="Zinc finger, CCHC-type"/>
    <property type="match status" value="1"/>
</dbReference>
<dbReference type="InterPro" id="IPR036875">
    <property type="entry name" value="Znf_CCHC_sf"/>
</dbReference>
<protein>
    <recommendedName>
        <fullName evidence="2">CCHC-type domain-containing protein</fullName>
    </recommendedName>
</protein>
<dbReference type="SUPFAM" id="SSF57756">
    <property type="entry name" value="Retrovirus zinc finger-like domains"/>
    <property type="match status" value="1"/>
</dbReference>
<name>A0A1U7LKR0_NEOID</name>
<evidence type="ECO:0000259" key="2">
    <source>
        <dbReference type="PROSITE" id="PS50158"/>
    </source>
</evidence>
<accession>A0A1U7LKR0</accession>
<reference evidence="3 4" key="1">
    <citation type="submission" date="2016-04" db="EMBL/GenBank/DDBJ databases">
        <title>Evolutionary innovation and constraint leading to complex multicellularity in the Ascomycota.</title>
        <authorList>
            <person name="Cisse O."/>
            <person name="Nguyen A."/>
            <person name="Hewitt D.A."/>
            <person name="Jedd G."/>
            <person name="Stajich J.E."/>
        </authorList>
    </citation>
    <scope>NUCLEOTIDE SEQUENCE [LARGE SCALE GENOMIC DNA]</scope>
    <source>
        <strain evidence="3 4">DAH-3</strain>
    </source>
</reference>
<evidence type="ECO:0000313" key="4">
    <source>
        <dbReference type="Proteomes" id="UP000186594"/>
    </source>
</evidence>
<dbReference type="Proteomes" id="UP000186594">
    <property type="component" value="Unassembled WGS sequence"/>
</dbReference>
<keyword evidence="1" id="KW-0862">Zinc</keyword>
<proteinExistence type="predicted"/>
<dbReference type="InterPro" id="IPR001878">
    <property type="entry name" value="Znf_CCHC"/>
</dbReference>
<dbReference type="Pfam" id="PF03732">
    <property type="entry name" value="Retrotrans_gag"/>
    <property type="match status" value="1"/>
</dbReference>
<sequence>MSGITDIKPETYTASSSRPLPLFSGTGDSVQAARVWLSVAKRIIRARQGNGHRSVPALLEDLACALIDDASLWFDEIDEEITTLEEFFEKFSEQFLSNAELSIVHGKFDVLKQSNRSVAEYATEFRTLWKQLDRTHYPEIPMARKFCLGLRPNIQMTFTAAISRMTSLNKAIDAALIGEAALAQRARESKQTSSHGDHPDKSKPLSNDCYNCGVKGHFARDCLKPPKKGMGYPLLPLFAKFEDTQNSPHRTPPYSTGSIPCVRQVVVYIVYKNTPGVNYRAYIFHDVI</sequence>
<evidence type="ECO:0000313" key="3">
    <source>
        <dbReference type="EMBL" id="OLL23246.1"/>
    </source>
</evidence>
<feature type="domain" description="CCHC-type" evidence="2">
    <location>
        <begin position="209"/>
        <end position="222"/>
    </location>
</feature>
<dbReference type="SMART" id="SM00343">
    <property type="entry name" value="ZnF_C2HC"/>
    <property type="match status" value="1"/>
</dbReference>
<dbReference type="Pfam" id="PF00098">
    <property type="entry name" value="zf-CCHC"/>
    <property type="match status" value="1"/>
</dbReference>
<dbReference type="GO" id="GO:0008270">
    <property type="term" value="F:zinc ion binding"/>
    <property type="evidence" value="ECO:0007669"/>
    <property type="project" value="UniProtKB-KW"/>
</dbReference>
<keyword evidence="4" id="KW-1185">Reference proteome</keyword>
<organism evidence="3 4">
    <name type="scientific">Neolecta irregularis (strain DAH-3)</name>
    <dbReference type="NCBI Taxonomy" id="1198029"/>
    <lineage>
        <taxon>Eukaryota</taxon>
        <taxon>Fungi</taxon>
        <taxon>Dikarya</taxon>
        <taxon>Ascomycota</taxon>
        <taxon>Taphrinomycotina</taxon>
        <taxon>Neolectales</taxon>
        <taxon>Neolectaceae</taxon>
        <taxon>Neolecta</taxon>
    </lineage>
</organism>
<dbReference type="PROSITE" id="PS50158">
    <property type="entry name" value="ZF_CCHC"/>
    <property type="match status" value="1"/>
</dbReference>
<dbReference type="AlphaFoldDB" id="A0A1U7LKR0"/>
<evidence type="ECO:0000256" key="1">
    <source>
        <dbReference type="PROSITE-ProRule" id="PRU00047"/>
    </source>
</evidence>
<gene>
    <name evidence="3" type="ORF">NEOLI_004467</name>
</gene>